<feature type="signal peptide" evidence="1">
    <location>
        <begin position="1"/>
        <end position="21"/>
    </location>
</feature>
<dbReference type="InterPro" id="IPR051333">
    <property type="entry name" value="CLIP_Serine_Protease"/>
</dbReference>
<dbReference type="GO" id="GO:0006508">
    <property type="term" value="P:proteolysis"/>
    <property type="evidence" value="ECO:0007669"/>
    <property type="project" value="InterPro"/>
</dbReference>
<protein>
    <submittedName>
        <fullName evidence="4">Chymotrypsin-2-like isoform X2</fullName>
    </submittedName>
</protein>
<dbReference type="RefSeq" id="XP_052132806.1">
    <property type="nucleotide sequence ID" value="XM_052276846.1"/>
</dbReference>
<dbReference type="Gene3D" id="2.40.10.10">
    <property type="entry name" value="Trypsin-like serine proteases"/>
    <property type="match status" value="1"/>
</dbReference>
<dbReference type="InterPro" id="IPR001314">
    <property type="entry name" value="Peptidase_S1A"/>
</dbReference>
<evidence type="ECO:0000313" key="3">
    <source>
        <dbReference type="Proteomes" id="UP000504606"/>
    </source>
</evidence>
<dbReference type="PRINTS" id="PR00722">
    <property type="entry name" value="CHYMOTRYPSIN"/>
</dbReference>
<keyword evidence="3" id="KW-1185">Reference proteome</keyword>
<evidence type="ECO:0000313" key="4">
    <source>
        <dbReference type="RefSeq" id="XP_052132806.1"/>
    </source>
</evidence>
<dbReference type="Pfam" id="PF00089">
    <property type="entry name" value="Trypsin"/>
    <property type="match status" value="1"/>
</dbReference>
<dbReference type="PROSITE" id="PS50240">
    <property type="entry name" value="TRYPSIN_DOM"/>
    <property type="match status" value="1"/>
</dbReference>
<organism evidence="3 4">
    <name type="scientific">Frankliniella occidentalis</name>
    <name type="common">Western flower thrips</name>
    <name type="synonym">Euthrips occidentalis</name>
    <dbReference type="NCBI Taxonomy" id="133901"/>
    <lineage>
        <taxon>Eukaryota</taxon>
        <taxon>Metazoa</taxon>
        <taxon>Ecdysozoa</taxon>
        <taxon>Arthropoda</taxon>
        <taxon>Hexapoda</taxon>
        <taxon>Insecta</taxon>
        <taxon>Pterygota</taxon>
        <taxon>Neoptera</taxon>
        <taxon>Paraneoptera</taxon>
        <taxon>Thysanoptera</taxon>
        <taxon>Terebrantia</taxon>
        <taxon>Thripoidea</taxon>
        <taxon>Thripidae</taxon>
        <taxon>Frankliniella</taxon>
    </lineage>
</organism>
<feature type="chain" id="PRO_5038679573" evidence="1">
    <location>
        <begin position="22"/>
        <end position="324"/>
    </location>
</feature>
<dbReference type="InterPro" id="IPR001254">
    <property type="entry name" value="Trypsin_dom"/>
</dbReference>
<dbReference type="PANTHER" id="PTHR24260">
    <property type="match status" value="1"/>
</dbReference>
<gene>
    <name evidence="4" type="primary">LOC113208828</name>
</gene>
<sequence length="324" mass="34113">MVKMVVSLATLLAVGLALTAAAQVQYVNDLDNVLDSALDEGFDSPLTPDLRMAGGKIVEESSDSYRFMVAIRPQYQEGGTTRSAPVCSGVLIQGNVVNQQGAVTPSYYVLTSAHCALSGTSFQLFAGSNKITSTQNPTETVTATQAVDNVIINSEYRESMLTGDIALINVSTIAPTTATGAGSITTANLASAIDATKSFLVNPVSMAGWGYPNDVFNGPSPSLRELTSWVVPNWYCAVRHITLPIRKTHMCTAGLPNKGPCTGDSGAPLIAKVTRDNVASTKVVGVATHTPRDGCSRGKPGVFTRVGDYLDWIVQITGYDVDSA</sequence>
<evidence type="ECO:0000256" key="1">
    <source>
        <dbReference type="SAM" id="SignalP"/>
    </source>
</evidence>
<evidence type="ECO:0000259" key="2">
    <source>
        <dbReference type="PROSITE" id="PS50240"/>
    </source>
</evidence>
<dbReference type="SMART" id="SM00020">
    <property type="entry name" value="Tryp_SPc"/>
    <property type="match status" value="1"/>
</dbReference>
<name>A0A9C6XW52_FRAOC</name>
<dbReference type="GeneID" id="113208828"/>
<dbReference type="AlphaFoldDB" id="A0A9C6XW52"/>
<dbReference type="Proteomes" id="UP000504606">
    <property type="component" value="Unplaced"/>
</dbReference>
<dbReference type="SUPFAM" id="SSF50494">
    <property type="entry name" value="Trypsin-like serine proteases"/>
    <property type="match status" value="1"/>
</dbReference>
<feature type="domain" description="Peptidase S1" evidence="2">
    <location>
        <begin position="52"/>
        <end position="318"/>
    </location>
</feature>
<dbReference type="GO" id="GO:0004252">
    <property type="term" value="F:serine-type endopeptidase activity"/>
    <property type="evidence" value="ECO:0007669"/>
    <property type="project" value="InterPro"/>
</dbReference>
<reference evidence="4" key="1">
    <citation type="submission" date="2025-08" db="UniProtKB">
        <authorList>
            <consortium name="RefSeq"/>
        </authorList>
    </citation>
    <scope>IDENTIFICATION</scope>
    <source>
        <tissue evidence="4">Whole organism</tissue>
    </source>
</reference>
<dbReference type="PANTHER" id="PTHR24260:SF136">
    <property type="entry name" value="GH08193P-RELATED"/>
    <property type="match status" value="1"/>
</dbReference>
<keyword evidence="1" id="KW-0732">Signal</keyword>
<dbReference type="InterPro" id="IPR043504">
    <property type="entry name" value="Peptidase_S1_PA_chymotrypsin"/>
</dbReference>
<proteinExistence type="predicted"/>
<dbReference type="InterPro" id="IPR009003">
    <property type="entry name" value="Peptidase_S1_PA"/>
</dbReference>
<accession>A0A9C6XW52</accession>